<dbReference type="InterPro" id="IPR050248">
    <property type="entry name" value="Polysacc_deacetylase_ArnD"/>
</dbReference>
<evidence type="ECO:0000256" key="2">
    <source>
        <dbReference type="ARBA" id="ARBA00022801"/>
    </source>
</evidence>
<proteinExistence type="predicted"/>
<dbReference type="PROSITE" id="PS51677">
    <property type="entry name" value="NODB"/>
    <property type="match status" value="1"/>
</dbReference>
<dbReference type="InterPro" id="IPR002509">
    <property type="entry name" value="NODB_dom"/>
</dbReference>
<organism evidence="4 5">
    <name type="scientific">Guptibacillus hwajinpoensis</name>
    <dbReference type="NCBI Taxonomy" id="208199"/>
    <lineage>
        <taxon>Bacteria</taxon>
        <taxon>Bacillati</taxon>
        <taxon>Bacillota</taxon>
        <taxon>Bacilli</taxon>
        <taxon>Bacillales</taxon>
        <taxon>Guptibacillaceae</taxon>
        <taxon>Guptibacillus</taxon>
    </lineage>
</organism>
<dbReference type="CDD" id="cd10917">
    <property type="entry name" value="CE4_NodB_like_6s_7s"/>
    <property type="match status" value="1"/>
</dbReference>
<dbReference type="GO" id="GO:0016810">
    <property type="term" value="F:hydrolase activity, acting on carbon-nitrogen (but not peptide) bonds"/>
    <property type="evidence" value="ECO:0007669"/>
    <property type="project" value="InterPro"/>
</dbReference>
<evidence type="ECO:0000313" key="5">
    <source>
        <dbReference type="Proteomes" id="UP000447833"/>
    </source>
</evidence>
<dbReference type="GO" id="GO:0046872">
    <property type="term" value="F:metal ion binding"/>
    <property type="evidence" value="ECO:0007669"/>
    <property type="project" value="UniProtKB-KW"/>
</dbReference>
<dbReference type="Pfam" id="PF01522">
    <property type="entry name" value="Polysacc_deac_1"/>
    <property type="match status" value="1"/>
</dbReference>
<dbReference type="AlphaFoldDB" id="A0A845EQT3"/>
<dbReference type="PANTHER" id="PTHR10587">
    <property type="entry name" value="GLYCOSYL TRANSFERASE-RELATED"/>
    <property type="match status" value="1"/>
</dbReference>
<dbReference type="InterPro" id="IPR011330">
    <property type="entry name" value="Glyco_hydro/deAcase_b/a-brl"/>
</dbReference>
<accession>A0A845EQT3</accession>
<dbReference type="EMBL" id="WMEY01000001">
    <property type="protein sequence ID" value="MYL62122.1"/>
    <property type="molecule type" value="Genomic_DNA"/>
</dbReference>
<keyword evidence="1" id="KW-0479">Metal-binding</keyword>
<dbReference type="Gene3D" id="3.20.20.370">
    <property type="entry name" value="Glycoside hydrolase/deacetylase"/>
    <property type="match status" value="1"/>
</dbReference>
<dbReference type="PANTHER" id="PTHR10587:SF133">
    <property type="entry name" value="CHITIN DEACETYLASE 1-RELATED"/>
    <property type="match status" value="1"/>
</dbReference>
<dbReference type="GO" id="GO:0005975">
    <property type="term" value="P:carbohydrate metabolic process"/>
    <property type="evidence" value="ECO:0007669"/>
    <property type="project" value="InterPro"/>
</dbReference>
<dbReference type="Proteomes" id="UP000447833">
    <property type="component" value="Unassembled WGS sequence"/>
</dbReference>
<evidence type="ECO:0000256" key="1">
    <source>
        <dbReference type="ARBA" id="ARBA00022723"/>
    </source>
</evidence>
<protein>
    <submittedName>
        <fullName evidence="4">Polysaccharide deacetylase family protein</fullName>
    </submittedName>
</protein>
<dbReference type="RefSeq" id="WP_160918006.1">
    <property type="nucleotide sequence ID" value="NZ_WMEY01000001.1"/>
</dbReference>
<comment type="caution">
    <text evidence="4">The sequence shown here is derived from an EMBL/GenBank/DDBJ whole genome shotgun (WGS) entry which is preliminary data.</text>
</comment>
<feature type="domain" description="NodB homology" evidence="3">
    <location>
        <begin position="24"/>
        <end position="199"/>
    </location>
</feature>
<dbReference type="GO" id="GO:0016020">
    <property type="term" value="C:membrane"/>
    <property type="evidence" value="ECO:0007669"/>
    <property type="project" value="TreeGrafter"/>
</dbReference>
<gene>
    <name evidence="4" type="ORF">GLW07_02005</name>
</gene>
<keyword evidence="2" id="KW-0378">Hydrolase</keyword>
<evidence type="ECO:0000313" key="4">
    <source>
        <dbReference type="EMBL" id="MYL62122.1"/>
    </source>
</evidence>
<sequence length="202" mass="23337">MDHTRVVYDSPNHDVITHKNSAEKKVILTFDDGPGRVLSELLDILKTKKVPAMFFWQSRLLYQTRPWKRVLDEGHVIGTHSCKHLNLSNLGYAEQFEDLERSKRKIEAITRTPVTYFRPPFGRYDLATTKAARDLGLKTVMWRISSMDWEHACHPEEILSNVVPNLEDGAIILLHELKQTVQILPELIERIRSEGYGFTVLS</sequence>
<dbReference type="SUPFAM" id="SSF88713">
    <property type="entry name" value="Glycoside hydrolase/deacetylase"/>
    <property type="match status" value="1"/>
</dbReference>
<reference evidence="4 5" key="1">
    <citation type="submission" date="2019-11" db="EMBL/GenBank/DDBJ databases">
        <title>Genome sequences of 17 halophilic strains isolated from different environments.</title>
        <authorList>
            <person name="Furrow R.E."/>
        </authorList>
    </citation>
    <scope>NUCLEOTIDE SEQUENCE [LARGE SCALE GENOMIC DNA]</scope>
    <source>
        <strain evidence="4 5">22506_14_FS</strain>
    </source>
</reference>
<name>A0A845EQT3_9BACL</name>
<evidence type="ECO:0000259" key="3">
    <source>
        <dbReference type="PROSITE" id="PS51677"/>
    </source>
</evidence>